<dbReference type="PANTHER" id="PTHR42905:SF7">
    <property type="entry name" value="PHOSPHOENOLPYRUVATE PHOSPHOMUTASE"/>
    <property type="match status" value="1"/>
</dbReference>
<dbReference type="AlphaFoldDB" id="B3T5P0"/>
<organism evidence="2">
    <name type="scientific">uncultured marine microorganism HF4000_ANIW141K23</name>
    <dbReference type="NCBI Taxonomy" id="455538"/>
    <lineage>
        <taxon>unclassified sequences</taxon>
        <taxon>environmental samples</taxon>
    </lineage>
</organism>
<accession>B3T5P0</accession>
<reference evidence="2" key="1">
    <citation type="journal article" date="2008" name="ISME J.">
        <title>Genomic patterns of recombination, clonal divergence and environment in marine microbial populations.</title>
        <authorList>
            <person name="Konstantinidis K.T."/>
            <person name="Delong E.F."/>
        </authorList>
    </citation>
    <scope>NUCLEOTIDE SEQUENCE</scope>
</reference>
<dbReference type="Gene3D" id="3.20.20.60">
    <property type="entry name" value="Phosphoenolpyruvate-binding domains"/>
    <property type="match status" value="1"/>
</dbReference>
<name>B3T5P0_9ZZZZ</name>
<dbReference type="Pfam" id="PF13714">
    <property type="entry name" value="PEP_mutase"/>
    <property type="match status" value="1"/>
</dbReference>
<dbReference type="InterPro" id="IPR039556">
    <property type="entry name" value="ICL/PEPM"/>
</dbReference>
<evidence type="ECO:0000256" key="1">
    <source>
        <dbReference type="ARBA" id="ARBA00038455"/>
    </source>
</evidence>
<dbReference type="EMBL" id="EU016612">
    <property type="protein sequence ID" value="ABZ07899.1"/>
    <property type="molecule type" value="Genomic_DNA"/>
</dbReference>
<protein>
    <recommendedName>
        <fullName evidence="3">Phosphoenolpyruvate phosphomutase</fullName>
    </recommendedName>
</protein>
<comment type="similarity">
    <text evidence="1">Belongs to the isocitrate lyase/PEP mutase superfamily. PEP mutase family.</text>
</comment>
<dbReference type="InterPro" id="IPR040442">
    <property type="entry name" value="Pyrv_kinase-like_dom_sf"/>
</dbReference>
<evidence type="ECO:0008006" key="3">
    <source>
        <dbReference type="Google" id="ProtNLM"/>
    </source>
</evidence>
<evidence type="ECO:0000313" key="2">
    <source>
        <dbReference type="EMBL" id="ABZ07899.1"/>
    </source>
</evidence>
<gene>
    <name evidence="2" type="ORF">ALOHA_HF4000ANIW141K23ctg1g9</name>
</gene>
<dbReference type="InterPro" id="IPR015813">
    <property type="entry name" value="Pyrv/PenolPyrv_kinase-like_dom"/>
</dbReference>
<dbReference type="CDD" id="cd00377">
    <property type="entry name" value="ICL_PEPM"/>
    <property type="match status" value="1"/>
</dbReference>
<proteinExistence type="inferred from homology"/>
<dbReference type="GO" id="GO:0003824">
    <property type="term" value="F:catalytic activity"/>
    <property type="evidence" value="ECO:0007669"/>
    <property type="project" value="InterPro"/>
</dbReference>
<dbReference type="SUPFAM" id="SSF51621">
    <property type="entry name" value="Phosphoenolpyruvate/pyruvate domain"/>
    <property type="match status" value="1"/>
</dbReference>
<sequence>MPQCENLRKDLESKSIVKVCGAYDSMSAKLVEVYGFDAVWAGSFAISAIHNVPDASILTMTEFFTAASNMAHACEIPVIADCDTGYGDATNVRYMVKKYESAGIAGICIEDKTFPKQNSLLEGGSNQLLSEKDFAAKILAANEAKQNKAFTIIARIEALISGMGIKHALKRAYAYEKAGADLILIHSKKITPEEIFEFSDLWKGSAPLVVIPTTYYSVNVDELIDHKIKMVIYANQTLRAAHFALSKLLEQMKSTNNMSQLQNQMSSMDDIFKLQEMYDVKSQEKSIEEKLRKLGYIS</sequence>
<dbReference type="PANTHER" id="PTHR42905">
    <property type="entry name" value="PHOSPHOENOLPYRUVATE CARBOXYLASE"/>
    <property type="match status" value="1"/>
</dbReference>